<dbReference type="InterPro" id="IPR005654">
    <property type="entry name" value="ATPase_AFG1-like"/>
</dbReference>
<proteinExistence type="inferred from homology"/>
<dbReference type="Gene3D" id="3.40.50.300">
    <property type="entry name" value="P-loop containing nucleotide triphosphate hydrolases"/>
    <property type="match status" value="1"/>
</dbReference>
<dbReference type="EMBL" id="ML213507">
    <property type="protein sequence ID" value="TFK53712.1"/>
    <property type="molecule type" value="Genomic_DNA"/>
</dbReference>
<protein>
    <recommendedName>
        <fullName evidence="7">AFG1-like ATPase</fullName>
    </recommendedName>
</protein>
<feature type="compositionally biased region" description="Basic and acidic residues" evidence="4">
    <location>
        <begin position="614"/>
        <end position="625"/>
    </location>
</feature>
<dbReference type="InterPro" id="IPR027417">
    <property type="entry name" value="P-loop_NTPase"/>
</dbReference>
<keyword evidence="6" id="KW-1185">Reference proteome</keyword>
<dbReference type="PANTHER" id="PTHR12169:SF2">
    <property type="entry name" value="AFG1P"/>
    <property type="match status" value="1"/>
</dbReference>
<dbReference type="GO" id="GO:0005524">
    <property type="term" value="F:ATP binding"/>
    <property type="evidence" value="ECO:0007669"/>
    <property type="project" value="UniProtKB-KW"/>
</dbReference>
<dbReference type="AlphaFoldDB" id="A0A5C3N8Z4"/>
<dbReference type="SUPFAM" id="SSF52540">
    <property type="entry name" value="P-loop containing nucleoside triphosphate hydrolases"/>
    <property type="match status" value="1"/>
</dbReference>
<evidence type="ECO:0000256" key="4">
    <source>
        <dbReference type="SAM" id="MobiDB-lite"/>
    </source>
</evidence>
<evidence type="ECO:0008006" key="7">
    <source>
        <dbReference type="Google" id="ProtNLM"/>
    </source>
</evidence>
<feature type="region of interest" description="Disordered" evidence="4">
    <location>
        <begin position="579"/>
        <end position="625"/>
    </location>
</feature>
<dbReference type="Pfam" id="PF03969">
    <property type="entry name" value="AFG1_ATPase"/>
    <property type="match status" value="1"/>
</dbReference>
<dbReference type="GO" id="GO:0005739">
    <property type="term" value="C:mitochondrion"/>
    <property type="evidence" value="ECO:0007669"/>
    <property type="project" value="TreeGrafter"/>
</dbReference>
<organism evidence="5 6">
    <name type="scientific">Heliocybe sulcata</name>
    <dbReference type="NCBI Taxonomy" id="5364"/>
    <lineage>
        <taxon>Eukaryota</taxon>
        <taxon>Fungi</taxon>
        <taxon>Dikarya</taxon>
        <taxon>Basidiomycota</taxon>
        <taxon>Agaricomycotina</taxon>
        <taxon>Agaricomycetes</taxon>
        <taxon>Gloeophyllales</taxon>
        <taxon>Gloeophyllaceae</taxon>
        <taxon>Heliocybe</taxon>
    </lineage>
</organism>
<feature type="region of interest" description="Disordered" evidence="4">
    <location>
        <begin position="640"/>
        <end position="660"/>
    </location>
</feature>
<keyword evidence="3" id="KW-0067">ATP-binding</keyword>
<dbReference type="OrthoDB" id="2193432at2759"/>
<evidence type="ECO:0000313" key="5">
    <source>
        <dbReference type="EMBL" id="TFK53712.1"/>
    </source>
</evidence>
<dbReference type="NCBIfam" id="NF040713">
    <property type="entry name" value="ZapE"/>
    <property type="match status" value="1"/>
</dbReference>
<evidence type="ECO:0000256" key="3">
    <source>
        <dbReference type="ARBA" id="ARBA00022840"/>
    </source>
</evidence>
<evidence type="ECO:0000313" key="6">
    <source>
        <dbReference type="Proteomes" id="UP000305948"/>
    </source>
</evidence>
<dbReference type="GO" id="GO:0016887">
    <property type="term" value="F:ATP hydrolysis activity"/>
    <property type="evidence" value="ECO:0007669"/>
    <property type="project" value="InterPro"/>
</dbReference>
<sequence length="660" mass="74703">MATYTTNTCQRKVCRWIAASRPCSSTIAICRRSSQRAYTTFAEPLEENRSNLPQQVDLLDRYYGLVALGKIRYDEEQVRVVIQLKRLQKELADYTPPMITSHYFASSRSKGKEKEEAPPWWLHRDEEADLVFADTKALTRVRSHAEELAALQTPKGLLLTGPPGSGKTFLADLWFSTIPTAYKARKHYSQLVLEIYRGVWEETQRRMAQVHASASPPPAEAPWTRGLRAQWRELVKTGSLPTSWPRNPFSSSTSGDPTIPFVIGRRLLLTHWLLLFDEVQLLDVSSASLLADVLSWFWRMGGVVVGTSNKVPDDLYRNGVQRERLEPFVEAMKVRCPVITLGLERERDWRSERARTGEGESSWVRWGEEGEFERMIEGIAGDGHEPKQETLTVFGRALHVPSAANGVCKFTFAELCEQDLGPADYLTLASTYHTLAISSLPILKLSSKNQARRFISLIDALYESRCRLLCLAEADPESLFFPDALPQAPAEMDPIMAESVAETRDMYRPNVSSYDAPGMAEEPQPASPLALDTLSIFSGQDEQFAYKRALSRLVEMTSPSYAREEKWTPLPLGVRKWESRSAVAPSREDYRPSSPHVSPKGQDDFASEAGYTRPTRERPEAPRLKEEHVWGVREDWGEKAKEWGRGSQVYRRTGRANSQE</sequence>
<comment type="similarity">
    <text evidence="1">Belongs to the AFG1 ATPase family.</text>
</comment>
<keyword evidence="2" id="KW-0547">Nucleotide-binding</keyword>
<evidence type="ECO:0000256" key="2">
    <source>
        <dbReference type="ARBA" id="ARBA00022741"/>
    </source>
</evidence>
<name>A0A5C3N8Z4_9AGAM</name>
<reference evidence="5 6" key="1">
    <citation type="journal article" date="2019" name="Nat. Ecol. Evol.">
        <title>Megaphylogeny resolves global patterns of mushroom evolution.</title>
        <authorList>
            <person name="Varga T."/>
            <person name="Krizsan K."/>
            <person name="Foldi C."/>
            <person name="Dima B."/>
            <person name="Sanchez-Garcia M."/>
            <person name="Sanchez-Ramirez S."/>
            <person name="Szollosi G.J."/>
            <person name="Szarkandi J.G."/>
            <person name="Papp V."/>
            <person name="Albert L."/>
            <person name="Andreopoulos W."/>
            <person name="Angelini C."/>
            <person name="Antonin V."/>
            <person name="Barry K.W."/>
            <person name="Bougher N.L."/>
            <person name="Buchanan P."/>
            <person name="Buyck B."/>
            <person name="Bense V."/>
            <person name="Catcheside P."/>
            <person name="Chovatia M."/>
            <person name="Cooper J."/>
            <person name="Damon W."/>
            <person name="Desjardin D."/>
            <person name="Finy P."/>
            <person name="Geml J."/>
            <person name="Haridas S."/>
            <person name="Hughes K."/>
            <person name="Justo A."/>
            <person name="Karasinski D."/>
            <person name="Kautmanova I."/>
            <person name="Kiss B."/>
            <person name="Kocsube S."/>
            <person name="Kotiranta H."/>
            <person name="LaButti K.M."/>
            <person name="Lechner B.E."/>
            <person name="Liimatainen K."/>
            <person name="Lipzen A."/>
            <person name="Lukacs Z."/>
            <person name="Mihaltcheva S."/>
            <person name="Morgado L.N."/>
            <person name="Niskanen T."/>
            <person name="Noordeloos M.E."/>
            <person name="Ohm R.A."/>
            <person name="Ortiz-Santana B."/>
            <person name="Ovrebo C."/>
            <person name="Racz N."/>
            <person name="Riley R."/>
            <person name="Savchenko A."/>
            <person name="Shiryaev A."/>
            <person name="Soop K."/>
            <person name="Spirin V."/>
            <person name="Szebenyi C."/>
            <person name="Tomsovsky M."/>
            <person name="Tulloss R.E."/>
            <person name="Uehling J."/>
            <person name="Grigoriev I.V."/>
            <person name="Vagvolgyi C."/>
            <person name="Papp T."/>
            <person name="Martin F.M."/>
            <person name="Miettinen O."/>
            <person name="Hibbett D.S."/>
            <person name="Nagy L.G."/>
        </authorList>
    </citation>
    <scope>NUCLEOTIDE SEQUENCE [LARGE SCALE GENOMIC DNA]</scope>
    <source>
        <strain evidence="5 6">OMC1185</strain>
    </source>
</reference>
<gene>
    <name evidence="5" type="ORF">OE88DRAFT_1655972</name>
</gene>
<accession>A0A5C3N8Z4</accession>
<evidence type="ECO:0000256" key="1">
    <source>
        <dbReference type="ARBA" id="ARBA00010322"/>
    </source>
</evidence>
<dbReference type="PANTHER" id="PTHR12169">
    <property type="entry name" value="ATPASE N2B"/>
    <property type="match status" value="1"/>
</dbReference>
<dbReference type="Proteomes" id="UP000305948">
    <property type="component" value="Unassembled WGS sequence"/>
</dbReference>